<dbReference type="GO" id="GO:0003887">
    <property type="term" value="F:DNA-directed DNA polymerase activity"/>
    <property type="evidence" value="ECO:0007669"/>
    <property type="project" value="InterPro"/>
</dbReference>
<dbReference type="InterPro" id="IPR007459">
    <property type="entry name" value="DNA_pol3_chi"/>
</dbReference>
<dbReference type="Gene3D" id="3.40.50.10110">
    <property type="entry name" value="DNA polymerase III subunit chi"/>
    <property type="match status" value="1"/>
</dbReference>
<comment type="caution">
    <text evidence="1">The sequence shown here is derived from an EMBL/GenBank/DDBJ whole genome shotgun (WGS) entry which is preliminary data.</text>
</comment>
<dbReference type="OrthoDB" id="9795973at2"/>
<keyword evidence="2" id="KW-1185">Reference proteome</keyword>
<accession>A0A0B1ZR98</accession>
<dbReference type="Proteomes" id="UP000031057">
    <property type="component" value="Unassembled WGS sequence"/>
</dbReference>
<dbReference type="STRING" id="1348853.LK12_13795"/>
<dbReference type="GO" id="GO:0032298">
    <property type="term" value="P:positive regulation of DNA-templated DNA replication initiation"/>
    <property type="evidence" value="ECO:0007669"/>
    <property type="project" value="TreeGrafter"/>
</dbReference>
<dbReference type="AlphaFoldDB" id="A0A0B1ZR98"/>
<dbReference type="GO" id="GO:0003677">
    <property type="term" value="F:DNA binding"/>
    <property type="evidence" value="ECO:0007669"/>
    <property type="project" value="InterPro"/>
</dbReference>
<evidence type="ECO:0000313" key="2">
    <source>
        <dbReference type="Proteomes" id="UP000031057"/>
    </source>
</evidence>
<dbReference type="EMBL" id="JTDI01000003">
    <property type="protein sequence ID" value="KHK91814.1"/>
    <property type="molecule type" value="Genomic_DNA"/>
</dbReference>
<evidence type="ECO:0000313" key="1">
    <source>
        <dbReference type="EMBL" id="KHK91814.1"/>
    </source>
</evidence>
<dbReference type="SUPFAM" id="SSF102400">
    <property type="entry name" value="DNA polymerase III chi subunit"/>
    <property type="match status" value="1"/>
</dbReference>
<proteinExistence type="predicted"/>
<organism evidence="1 2">
    <name type="scientific">Novosphingobium malaysiense</name>
    <dbReference type="NCBI Taxonomy" id="1348853"/>
    <lineage>
        <taxon>Bacteria</taxon>
        <taxon>Pseudomonadati</taxon>
        <taxon>Pseudomonadota</taxon>
        <taxon>Alphaproteobacteria</taxon>
        <taxon>Sphingomonadales</taxon>
        <taxon>Sphingomonadaceae</taxon>
        <taxon>Novosphingobium</taxon>
    </lineage>
</organism>
<sequence length="145" mass="16609">MRVDFYQLSRDPAEAALPLIARNVMKVGERLLVVAEDPLQRQRICQALWSLGEDTFLANGMAGEGQEEHQPILLSETTEPLNGARFIAIADGCWREGDTPFERTFFLFDDATVQHARDTWRMLRGREGVEHFYWKQEGGRWVQAG</sequence>
<dbReference type="GO" id="GO:0006260">
    <property type="term" value="P:DNA replication"/>
    <property type="evidence" value="ECO:0007669"/>
    <property type="project" value="InterPro"/>
</dbReference>
<protein>
    <submittedName>
        <fullName evidence="1">DNA polymerase III subunit chi</fullName>
    </submittedName>
</protein>
<dbReference type="PANTHER" id="PTHR38767:SF1">
    <property type="entry name" value="DNA POLYMERASE III SUBUNIT CHI"/>
    <property type="match status" value="1"/>
</dbReference>
<dbReference type="InterPro" id="IPR036768">
    <property type="entry name" value="PolIII_chi_sf"/>
</dbReference>
<dbReference type="PANTHER" id="PTHR38767">
    <property type="entry name" value="DNA POLYMERASE III SUBUNIT CHI"/>
    <property type="match status" value="1"/>
</dbReference>
<dbReference type="Pfam" id="PF04364">
    <property type="entry name" value="DNA_pol3_chi"/>
    <property type="match status" value="1"/>
</dbReference>
<name>A0A0B1ZR98_9SPHN</name>
<reference evidence="1 2" key="1">
    <citation type="submission" date="2014-10" db="EMBL/GenBank/DDBJ databases">
        <title>Genome sequence of Novosphingobium malaysiense MUSC 273(T).</title>
        <authorList>
            <person name="Lee L.-H."/>
        </authorList>
    </citation>
    <scope>NUCLEOTIDE SEQUENCE [LARGE SCALE GENOMIC DNA]</scope>
    <source>
        <strain evidence="1 2">MUSC 273</strain>
    </source>
</reference>
<gene>
    <name evidence="1" type="ORF">LK12_13795</name>
</gene>
<dbReference type="RefSeq" id="WP_039284709.1">
    <property type="nucleotide sequence ID" value="NZ_JTDI01000003.1"/>
</dbReference>